<protein>
    <submittedName>
        <fullName evidence="2">Uncharacterized protein</fullName>
    </submittedName>
</protein>
<feature type="region of interest" description="Disordered" evidence="1">
    <location>
        <begin position="67"/>
        <end position="89"/>
    </location>
</feature>
<feature type="compositionally biased region" description="Basic and acidic residues" evidence="1">
    <location>
        <begin position="75"/>
        <end position="89"/>
    </location>
</feature>
<gene>
    <name evidence="2" type="ORF">COY90_03120</name>
</gene>
<dbReference type="AlphaFoldDB" id="A0A2M7QCL3"/>
<sequence length="89" mass="10389">MITDADIKKMKAVFATKEELKSLDSKMDRGFVDIIEFIGETEDKIIKELNDFRGEANQFRNEMRDINSNNQSTLHNHEARISHLEYNKA</sequence>
<name>A0A2M7QCL3_9BACT</name>
<proteinExistence type="predicted"/>
<accession>A0A2M7QCL3</accession>
<evidence type="ECO:0000256" key="1">
    <source>
        <dbReference type="SAM" id="MobiDB-lite"/>
    </source>
</evidence>
<comment type="caution">
    <text evidence="2">The sequence shown here is derived from an EMBL/GenBank/DDBJ whole genome shotgun (WGS) entry which is preliminary data.</text>
</comment>
<dbReference type="EMBL" id="PFLF01000065">
    <property type="protein sequence ID" value="PIY68966.1"/>
    <property type="molecule type" value="Genomic_DNA"/>
</dbReference>
<evidence type="ECO:0000313" key="2">
    <source>
        <dbReference type="EMBL" id="PIY68966.1"/>
    </source>
</evidence>
<organism evidence="2 3">
    <name type="scientific">Candidatus Roizmanbacteria bacterium CG_4_10_14_0_8_um_filter_39_9</name>
    <dbReference type="NCBI Taxonomy" id="1974829"/>
    <lineage>
        <taxon>Bacteria</taxon>
        <taxon>Candidatus Roizmaniibacteriota</taxon>
    </lineage>
</organism>
<evidence type="ECO:0000313" key="3">
    <source>
        <dbReference type="Proteomes" id="UP000230108"/>
    </source>
</evidence>
<dbReference type="Proteomes" id="UP000230108">
    <property type="component" value="Unassembled WGS sequence"/>
</dbReference>
<reference evidence="3" key="1">
    <citation type="submission" date="2017-09" db="EMBL/GenBank/DDBJ databases">
        <title>Depth-based differentiation of microbial function through sediment-hosted aquifers and enrichment of novel symbionts in the deep terrestrial subsurface.</title>
        <authorList>
            <person name="Probst A.J."/>
            <person name="Ladd B."/>
            <person name="Jarett J.K."/>
            <person name="Geller-Mcgrath D.E."/>
            <person name="Sieber C.M.K."/>
            <person name="Emerson J.B."/>
            <person name="Anantharaman K."/>
            <person name="Thomas B.C."/>
            <person name="Malmstrom R."/>
            <person name="Stieglmeier M."/>
            <person name="Klingl A."/>
            <person name="Woyke T."/>
            <person name="Ryan C.M."/>
            <person name="Banfield J.F."/>
        </authorList>
    </citation>
    <scope>NUCLEOTIDE SEQUENCE [LARGE SCALE GENOMIC DNA]</scope>
</reference>